<dbReference type="RefSeq" id="WP_063143022.1">
    <property type="nucleotide sequence ID" value="NZ_FJXR01000002.1"/>
</dbReference>
<keyword evidence="3 6" id="KW-0732">Signal</keyword>
<evidence type="ECO:0000256" key="4">
    <source>
        <dbReference type="ARBA" id="ARBA00023136"/>
    </source>
</evidence>
<reference evidence="7 8" key="1">
    <citation type="submission" date="2016-03" db="EMBL/GenBank/DDBJ databases">
        <authorList>
            <consortium name="Pathogen Informatics"/>
        </authorList>
    </citation>
    <scope>NUCLEOTIDE SEQUENCE [LARGE SCALE GENOMIC DNA]</scope>
    <source>
        <strain evidence="8">e1252</strain>
    </source>
</reference>
<evidence type="ECO:0000256" key="6">
    <source>
        <dbReference type="SAM" id="SignalP"/>
    </source>
</evidence>
<keyword evidence="4" id="KW-0472">Membrane</keyword>
<evidence type="ECO:0000256" key="5">
    <source>
        <dbReference type="ARBA" id="ARBA00023237"/>
    </source>
</evidence>
<comment type="subcellular location">
    <subcellularLocation>
        <location evidence="1">Cell outer membrane</location>
    </subcellularLocation>
</comment>
<evidence type="ECO:0000256" key="2">
    <source>
        <dbReference type="ARBA" id="ARBA00005722"/>
    </source>
</evidence>
<protein>
    <submittedName>
        <fullName evidence="7">MipA family protein</fullName>
    </submittedName>
</protein>
<proteinExistence type="inferred from homology"/>
<feature type="chain" id="PRO_5009814074" evidence="6">
    <location>
        <begin position="25"/>
        <end position="261"/>
    </location>
</feature>
<dbReference type="Proteomes" id="UP000076008">
    <property type="component" value="Unassembled WGS sequence"/>
</dbReference>
<name>A0A144CGC6_ENTCL</name>
<organism evidence="7 8">
    <name type="scientific">Enterobacter cloacae</name>
    <dbReference type="NCBI Taxonomy" id="550"/>
    <lineage>
        <taxon>Bacteria</taxon>
        <taxon>Pseudomonadati</taxon>
        <taxon>Pseudomonadota</taxon>
        <taxon>Gammaproteobacteria</taxon>
        <taxon>Enterobacterales</taxon>
        <taxon>Enterobacteriaceae</taxon>
        <taxon>Enterobacter</taxon>
        <taxon>Enterobacter cloacae complex</taxon>
    </lineage>
</organism>
<evidence type="ECO:0000256" key="3">
    <source>
        <dbReference type="ARBA" id="ARBA00022729"/>
    </source>
</evidence>
<sequence length="261" mass="28573">MIAIKKVLYMSVPLLMVVTSGVRADDGTASDSLTVGLGGQYAPRYSGSDKQVWQVVPVLQGRKGAFFIDAQKGVGYDLQNDSGWYFEHTLDYDFGRAENNSGWREGANNLKGMGDIDATLNTGLAVGWQATPWLSVEGKATLPLTDSQGASYQASVTLIPVQNNQDTVAFQSAALFGDSRYLNTWYGVSEQQSRRTGYRRYSAPGGFYGVDTSLTWSHQFDAHWGTVLSADYTWLGDRANDSPIVMRRNEGSATAAITWTF</sequence>
<dbReference type="EMBL" id="FJXR01000002">
    <property type="protein sequence ID" value="CZU43502.1"/>
    <property type="molecule type" value="Genomic_DNA"/>
</dbReference>
<keyword evidence="5" id="KW-0998">Cell outer membrane</keyword>
<feature type="signal peptide" evidence="6">
    <location>
        <begin position="1"/>
        <end position="24"/>
    </location>
</feature>
<dbReference type="PANTHER" id="PTHR38776:SF1">
    <property type="entry name" value="MLTA-INTERACTING PROTEIN-RELATED"/>
    <property type="match status" value="1"/>
</dbReference>
<dbReference type="Pfam" id="PF06629">
    <property type="entry name" value="MipA"/>
    <property type="match status" value="1"/>
</dbReference>
<dbReference type="AlphaFoldDB" id="A0A144CGC6"/>
<comment type="similarity">
    <text evidence="2">Belongs to the MipA/OmpV family.</text>
</comment>
<evidence type="ECO:0000313" key="7">
    <source>
        <dbReference type="EMBL" id="CZU43502.1"/>
    </source>
</evidence>
<dbReference type="GO" id="GO:0009279">
    <property type="term" value="C:cell outer membrane"/>
    <property type="evidence" value="ECO:0007669"/>
    <property type="project" value="UniProtKB-SubCell"/>
</dbReference>
<evidence type="ECO:0000256" key="1">
    <source>
        <dbReference type="ARBA" id="ARBA00004442"/>
    </source>
</evidence>
<dbReference type="PANTHER" id="PTHR38776">
    <property type="entry name" value="MLTA-INTERACTING PROTEIN-RELATED"/>
    <property type="match status" value="1"/>
</dbReference>
<gene>
    <name evidence="7" type="ORF">SAMEA2273318_00522</name>
</gene>
<dbReference type="InterPro" id="IPR010583">
    <property type="entry name" value="MipA"/>
</dbReference>
<evidence type="ECO:0000313" key="8">
    <source>
        <dbReference type="Proteomes" id="UP000076008"/>
    </source>
</evidence>
<accession>A0A144CGC6</accession>